<sequence>MDPRVMDLSDAELQKVVFAICLAYVGKLCSWEMVGGDAVQDLPTDDPDPSTGVDRVVVEGGERAEEDDAGGVGLEGEQEVKVDHPPEVNGKKNVFAVNGTTYVKASPLVFGLKEIGALDHCNNIGGMTGYLELLSTAIRDNYRVCVAKKLASKQTIVVNVYDTTNVSATINMYDPHKTDKTDTGLLHISSLDFGDPARRHEMRCSTKCDSVCLRHQSPAINFWTTQMIKDRQAYEIRNGGFGILDRYEEDLNESDSSKRKLDQELDKLEQKVDLLDSIVNELEYDFATWFSEDPDNTRLKDIKAKFNVCIRNIDLYGDVKGKSLVVYDDETGKDKDCIRNVDLCEDDVLIYVHSTKCDSVCLRHQSPAINFRTTQMIKDRQAYEIRNGGFGILDRYEEDLNESDSSKRKCSHLTKESDHEIVKDVNYDKENNDKKGFTVFEVPEIETVAKVKEGITCVQLLEEEMHKVLKKSELEYEKKITFCEDGFMEFGIPEILKEAEQKIPFSPYAKMSNEDEFSDDKKVEPLPFFTSLVVVSKKVTFEKDLDPKMSNKDEFSYDKKVESLPCFTSPVVVSKKVTFEKDLDPKMSNKNQFVDEKKVKSLSFFNRPFVVSSPFPQHSFLDAPSFSLGREFEDEKPVIKEISVRQNPRRDVVVAAHSRSPFKDRQILPNVPIKQSEERVADVLFMMPEETNQLVISSWNKSRGRCYRSMTKHILNVSTDFPEKYDDFEKVLLSDYQAKRIASSENFNLIKMFAKFHSKYNLPSIGFSFERVVAKRIKMGWRIVDNFLDDGVFLMSHMNMFFGESEGKWNYGLLKESKEQTKQLNTLRNNFLKEVPKYSKIDKFTRKLLIEEAIQTRDQRCNLYL</sequence>
<protein>
    <submittedName>
        <fullName evidence="2">CHASE-like protein</fullName>
    </submittedName>
</protein>
<dbReference type="Gene3D" id="3.30.450.350">
    <property type="entry name" value="CHASE domain"/>
    <property type="match status" value="1"/>
</dbReference>
<evidence type="ECO:0000256" key="1">
    <source>
        <dbReference type="SAM" id="Coils"/>
    </source>
</evidence>
<comment type="caution">
    <text evidence="2">The sequence shown here is derived from an EMBL/GenBank/DDBJ whole genome shotgun (WGS) entry which is preliminary data.</text>
</comment>
<feature type="coiled-coil region" evidence="1">
    <location>
        <begin position="244"/>
        <end position="285"/>
    </location>
</feature>
<name>A0A2U1NGA1_ARTAN</name>
<evidence type="ECO:0000313" key="3">
    <source>
        <dbReference type="Proteomes" id="UP000245207"/>
    </source>
</evidence>
<proteinExistence type="predicted"/>
<dbReference type="STRING" id="35608.A0A2U1NGA1"/>
<dbReference type="EMBL" id="PKPP01002884">
    <property type="protein sequence ID" value="PWA72545.1"/>
    <property type="molecule type" value="Genomic_DNA"/>
</dbReference>
<reference evidence="2 3" key="1">
    <citation type="journal article" date="2018" name="Mol. Plant">
        <title>The genome of Artemisia annua provides insight into the evolution of Asteraceae family and artemisinin biosynthesis.</title>
        <authorList>
            <person name="Shen Q."/>
            <person name="Zhang L."/>
            <person name="Liao Z."/>
            <person name="Wang S."/>
            <person name="Yan T."/>
            <person name="Shi P."/>
            <person name="Liu M."/>
            <person name="Fu X."/>
            <person name="Pan Q."/>
            <person name="Wang Y."/>
            <person name="Lv Z."/>
            <person name="Lu X."/>
            <person name="Zhang F."/>
            <person name="Jiang W."/>
            <person name="Ma Y."/>
            <person name="Chen M."/>
            <person name="Hao X."/>
            <person name="Li L."/>
            <person name="Tang Y."/>
            <person name="Lv G."/>
            <person name="Zhou Y."/>
            <person name="Sun X."/>
            <person name="Brodelius P.E."/>
            <person name="Rose J.K.C."/>
            <person name="Tang K."/>
        </authorList>
    </citation>
    <scope>NUCLEOTIDE SEQUENCE [LARGE SCALE GENOMIC DNA]</scope>
    <source>
        <strain evidence="3">cv. Huhao1</strain>
        <tissue evidence="2">Leaf</tissue>
    </source>
</reference>
<dbReference type="Proteomes" id="UP000245207">
    <property type="component" value="Unassembled WGS sequence"/>
</dbReference>
<organism evidence="2 3">
    <name type="scientific">Artemisia annua</name>
    <name type="common">Sweet wormwood</name>
    <dbReference type="NCBI Taxonomy" id="35608"/>
    <lineage>
        <taxon>Eukaryota</taxon>
        <taxon>Viridiplantae</taxon>
        <taxon>Streptophyta</taxon>
        <taxon>Embryophyta</taxon>
        <taxon>Tracheophyta</taxon>
        <taxon>Spermatophyta</taxon>
        <taxon>Magnoliopsida</taxon>
        <taxon>eudicotyledons</taxon>
        <taxon>Gunneridae</taxon>
        <taxon>Pentapetalae</taxon>
        <taxon>asterids</taxon>
        <taxon>campanulids</taxon>
        <taxon>Asterales</taxon>
        <taxon>Asteraceae</taxon>
        <taxon>Asteroideae</taxon>
        <taxon>Anthemideae</taxon>
        <taxon>Artemisiinae</taxon>
        <taxon>Artemisia</taxon>
    </lineage>
</organism>
<evidence type="ECO:0000313" key="2">
    <source>
        <dbReference type="EMBL" id="PWA72545.1"/>
    </source>
</evidence>
<dbReference type="InterPro" id="IPR042240">
    <property type="entry name" value="CHASE_sf"/>
</dbReference>
<dbReference type="AlphaFoldDB" id="A0A2U1NGA1"/>
<gene>
    <name evidence="2" type="ORF">CTI12_AA268030</name>
</gene>
<keyword evidence="1" id="KW-0175">Coiled coil</keyword>
<accession>A0A2U1NGA1</accession>
<keyword evidence="3" id="KW-1185">Reference proteome</keyword>